<evidence type="ECO:0000259" key="3">
    <source>
        <dbReference type="PROSITE" id="PS51782"/>
    </source>
</evidence>
<dbReference type="Gene3D" id="3.10.350.10">
    <property type="entry name" value="LysM domain"/>
    <property type="match status" value="1"/>
</dbReference>
<feature type="chain" id="PRO_5009522351" description="LysM domain-containing protein" evidence="2">
    <location>
        <begin position="25"/>
        <end position="357"/>
    </location>
</feature>
<dbReference type="EMBL" id="MFIQ01000032">
    <property type="protein sequence ID" value="OGF92979.1"/>
    <property type="molecule type" value="Genomic_DNA"/>
</dbReference>
<dbReference type="CDD" id="cd00118">
    <property type="entry name" value="LysM"/>
    <property type="match status" value="1"/>
</dbReference>
<reference evidence="4 5" key="1">
    <citation type="journal article" date="2016" name="Nat. Commun.">
        <title>Thousands of microbial genomes shed light on interconnected biogeochemical processes in an aquifer system.</title>
        <authorList>
            <person name="Anantharaman K."/>
            <person name="Brown C.T."/>
            <person name="Hug L.A."/>
            <person name="Sharon I."/>
            <person name="Castelle C.J."/>
            <person name="Probst A.J."/>
            <person name="Thomas B.C."/>
            <person name="Singh A."/>
            <person name="Wilkins M.J."/>
            <person name="Karaoz U."/>
            <person name="Brodie E.L."/>
            <person name="Williams K.H."/>
            <person name="Hubbard S.S."/>
            <person name="Banfield J.F."/>
        </authorList>
    </citation>
    <scope>NUCLEOTIDE SEQUENCE [LARGE SCALE GENOMIC DNA]</scope>
</reference>
<dbReference type="PROSITE" id="PS51782">
    <property type="entry name" value="LYSM"/>
    <property type="match status" value="1"/>
</dbReference>
<dbReference type="AlphaFoldDB" id="A0A1F5XYQ1"/>
<comment type="caution">
    <text evidence="4">The sequence shown here is derived from an EMBL/GenBank/DDBJ whole genome shotgun (WGS) entry which is preliminary data.</text>
</comment>
<dbReference type="InterPro" id="IPR018392">
    <property type="entry name" value="LysM"/>
</dbReference>
<accession>A0A1F5XYQ1</accession>
<gene>
    <name evidence="4" type="ORF">A3G54_01895</name>
</gene>
<evidence type="ECO:0000256" key="1">
    <source>
        <dbReference type="SAM" id="Phobius"/>
    </source>
</evidence>
<dbReference type="Proteomes" id="UP000178894">
    <property type="component" value="Unassembled WGS sequence"/>
</dbReference>
<evidence type="ECO:0000313" key="5">
    <source>
        <dbReference type="Proteomes" id="UP000178894"/>
    </source>
</evidence>
<dbReference type="InterPro" id="IPR036779">
    <property type="entry name" value="LysM_dom_sf"/>
</dbReference>
<keyword evidence="1" id="KW-0472">Membrane</keyword>
<keyword evidence="1" id="KW-0812">Transmembrane</keyword>
<keyword evidence="2" id="KW-0732">Signal</keyword>
<dbReference type="Pfam" id="PF01476">
    <property type="entry name" value="LysM"/>
    <property type="match status" value="1"/>
</dbReference>
<name>A0A1F5XYQ1_9BACT</name>
<feature type="signal peptide" evidence="2">
    <location>
        <begin position="1"/>
        <end position="24"/>
    </location>
</feature>
<proteinExistence type="predicted"/>
<organism evidence="4 5">
    <name type="scientific">Candidatus Giovannonibacteria bacterium RIFCSPLOWO2_12_FULL_44_15</name>
    <dbReference type="NCBI Taxonomy" id="1798364"/>
    <lineage>
        <taxon>Bacteria</taxon>
        <taxon>Candidatus Giovannoniibacteriota</taxon>
    </lineage>
</organism>
<keyword evidence="1" id="KW-1133">Transmembrane helix</keyword>
<evidence type="ECO:0000313" key="4">
    <source>
        <dbReference type="EMBL" id="OGF92979.1"/>
    </source>
</evidence>
<sequence length="357" mass="41468">MKIGSFFANLVLLLALVLTGTALADEKIVVVKGDTLWRIAEKVSINPLAYKKYDVRSPKGKIRANPDKIYPGDAVIIPAKEVRTVAVEVTPAKTISAFCSNYRVENCARELAKINRKPVHAVVKNLRVPLAFEKIDRRPIESAMPKNTAKTAGQPKETRNHRVALDYQNMPYYLIFVAMLLILLLTPVALPRMAAQMENHIFFVGRLRWIERFNVARSRLWRVRKKLTEEIKQEQINAPPDCNILTFQERLEHFRKHHIHSIESMERPLPGEGKIMVARYRTWILRKGISIWIAPTKKGRLPSLDRYKRAILQRENRILKDDCSCGFIRHKRPREKWRWVNFKLKKGVLFSYQFLGN</sequence>
<feature type="domain" description="LysM" evidence="3">
    <location>
        <begin position="26"/>
        <end position="77"/>
    </location>
</feature>
<evidence type="ECO:0000256" key="2">
    <source>
        <dbReference type="SAM" id="SignalP"/>
    </source>
</evidence>
<feature type="transmembrane region" description="Helical" evidence="1">
    <location>
        <begin position="170"/>
        <end position="190"/>
    </location>
</feature>
<protein>
    <recommendedName>
        <fullName evidence="3">LysM domain-containing protein</fullName>
    </recommendedName>
</protein>